<feature type="compositionally biased region" description="Polar residues" evidence="1">
    <location>
        <begin position="165"/>
        <end position="174"/>
    </location>
</feature>
<gene>
    <name evidence="2" type="ORF">O3M35_004906</name>
</gene>
<feature type="compositionally biased region" description="Low complexity" evidence="1">
    <location>
        <begin position="237"/>
        <end position="253"/>
    </location>
</feature>
<dbReference type="AlphaFoldDB" id="A0AAW1DLK6"/>
<name>A0AAW1DLK6_9HEMI</name>
<feature type="compositionally biased region" description="Acidic residues" evidence="1">
    <location>
        <begin position="286"/>
        <end position="304"/>
    </location>
</feature>
<evidence type="ECO:0000313" key="2">
    <source>
        <dbReference type="EMBL" id="KAK9510033.1"/>
    </source>
</evidence>
<feature type="compositionally biased region" description="Polar residues" evidence="1">
    <location>
        <begin position="124"/>
        <end position="144"/>
    </location>
</feature>
<reference evidence="2 3" key="1">
    <citation type="submission" date="2022-12" db="EMBL/GenBank/DDBJ databases">
        <title>Chromosome-level genome assembly of true bugs.</title>
        <authorList>
            <person name="Ma L."/>
            <person name="Li H."/>
        </authorList>
    </citation>
    <scope>NUCLEOTIDE SEQUENCE [LARGE SCALE GENOMIC DNA]</scope>
    <source>
        <strain evidence="2">Lab_2022b</strain>
    </source>
</reference>
<dbReference type="EMBL" id="JAPXFL010000002">
    <property type="protein sequence ID" value="KAK9510033.1"/>
    <property type="molecule type" value="Genomic_DNA"/>
</dbReference>
<feature type="region of interest" description="Disordered" evidence="1">
    <location>
        <begin position="124"/>
        <end position="197"/>
    </location>
</feature>
<dbReference type="Proteomes" id="UP001461498">
    <property type="component" value="Unassembled WGS sequence"/>
</dbReference>
<organism evidence="2 3">
    <name type="scientific">Rhynocoris fuscipes</name>
    <dbReference type="NCBI Taxonomy" id="488301"/>
    <lineage>
        <taxon>Eukaryota</taxon>
        <taxon>Metazoa</taxon>
        <taxon>Ecdysozoa</taxon>
        <taxon>Arthropoda</taxon>
        <taxon>Hexapoda</taxon>
        <taxon>Insecta</taxon>
        <taxon>Pterygota</taxon>
        <taxon>Neoptera</taxon>
        <taxon>Paraneoptera</taxon>
        <taxon>Hemiptera</taxon>
        <taxon>Heteroptera</taxon>
        <taxon>Panheteroptera</taxon>
        <taxon>Cimicomorpha</taxon>
        <taxon>Reduviidae</taxon>
        <taxon>Harpactorinae</taxon>
        <taxon>Harpactorini</taxon>
        <taxon>Rhynocoris</taxon>
    </lineage>
</organism>
<accession>A0AAW1DLK6</accession>
<sequence>MPLRRRVRRLQRKKRVNHTHHHHNDKVMPQYYNNFSTNVTDTNGMYDEDMKQQIWYYILRKYFYEQMFGSQTKSEPTIVSQANSGQIYGAKAKSEQTFGPRTISEQTFGSQTISEQTFGSQTISKQTFASQTKSEQTIGSQLKSEQILDELAMNNETPFPKESEMTVNNASSYRSEPKRPMSRTKRPKSKISIDKKNYEIPEFMKSINIQSESSSSNTDQSDDKIPQNPLTKDTSFSKKSLNSSSLESTTSTTPAKLANREKYLSKLSLYKRLKEENEKKIVKTDGDDDDDDDDDEESEEESSTDDVLQNTFCSKKEPSWDAVVQMMDNFSLMRGMFAQGKKLF</sequence>
<protein>
    <submittedName>
        <fullName evidence="2">Uncharacterized protein</fullName>
    </submittedName>
</protein>
<feature type="compositionally biased region" description="Basic residues" evidence="1">
    <location>
        <begin position="180"/>
        <end position="189"/>
    </location>
</feature>
<comment type="caution">
    <text evidence="2">The sequence shown here is derived from an EMBL/GenBank/DDBJ whole genome shotgun (WGS) entry which is preliminary data.</text>
</comment>
<evidence type="ECO:0000256" key="1">
    <source>
        <dbReference type="SAM" id="MobiDB-lite"/>
    </source>
</evidence>
<feature type="region of interest" description="Disordered" evidence="1">
    <location>
        <begin position="277"/>
        <end position="312"/>
    </location>
</feature>
<proteinExistence type="predicted"/>
<keyword evidence="3" id="KW-1185">Reference proteome</keyword>
<evidence type="ECO:0000313" key="3">
    <source>
        <dbReference type="Proteomes" id="UP001461498"/>
    </source>
</evidence>
<feature type="region of interest" description="Disordered" evidence="1">
    <location>
        <begin position="211"/>
        <end position="254"/>
    </location>
</feature>